<dbReference type="InterPro" id="IPR007268">
    <property type="entry name" value="Rad9/Ddc1"/>
</dbReference>
<dbReference type="Gene3D" id="3.70.10.10">
    <property type="match status" value="1"/>
</dbReference>
<reference evidence="2" key="2">
    <citation type="submission" date="2020-11" db="EMBL/GenBank/DDBJ databases">
        <authorList>
            <consortium name="DOE Joint Genome Institute"/>
            <person name="Kuo A."/>
            <person name="Miyauchi S."/>
            <person name="Kiss E."/>
            <person name="Drula E."/>
            <person name="Kohler A."/>
            <person name="Sanchez-Garcia M."/>
            <person name="Andreopoulos B."/>
            <person name="Barry K.W."/>
            <person name="Bonito G."/>
            <person name="Buee M."/>
            <person name="Carver A."/>
            <person name="Chen C."/>
            <person name="Cichocki N."/>
            <person name="Clum A."/>
            <person name="Culley D."/>
            <person name="Crous P.W."/>
            <person name="Fauchery L."/>
            <person name="Girlanda M."/>
            <person name="Hayes R."/>
            <person name="Keri Z."/>
            <person name="Labutti K."/>
            <person name="Lipzen A."/>
            <person name="Lombard V."/>
            <person name="Magnuson J."/>
            <person name="Maillard F."/>
            <person name="Morin E."/>
            <person name="Murat C."/>
            <person name="Nolan M."/>
            <person name="Ohm R."/>
            <person name="Pangilinan J."/>
            <person name="Pereira M."/>
            <person name="Perotto S."/>
            <person name="Peter M."/>
            <person name="Riley R."/>
            <person name="Sitrit Y."/>
            <person name="Stielow B."/>
            <person name="Szollosi G."/>
            <person name="Zifcakova L."/>
            <person name="Stursova M."/>
            <person name="Spatafora J.W."/>
            <person name="Tedersoo L."/>
            <person name="Vaario L.-M."/>
            <person name="Yamada A."/>
            <person name="Yan M."/>
            <person name="Wang P."/>
            <person name="Xu J."/>
            <person name="Bruns T."/>
            <person name="Baldrian P."/>
            <person name="Vilgalys R."/>
            <person name="Henrissat B."/>
            <person name="Grigoriev I.V."/>
            <person name="Hibbett D."/>
            <person name="Nagy L.G."/>
            <person name="Martin F.M."/>
        </authorList>
    </citation>
    <scope>NUCLEOTIDE SEQUENCE</scope>
    <source>
        <strain evidence="2">UH-Tt-Lm1</strain>
    </source>
</reference>
<feature type="region of interest" description="Disordered" evidence="1">
    <location>
        <begin position="302"/>
        <end position="433"/>
    </location>
</feature>
<dbReference type="Proteomes" id="UP000736335">
    <property type="component" value="Unassembled WGS sequence"/>
</dbReference>
<feature type="compositionally biased region" description="Polar residues" evidence="1">
    <location>
        <begin position="302"/>
        <end position="315"/>
    </location>
</feature>
<proteinExistence type="predicted"/>
<dbReference type="GO" id="GO:0030896">
    <property type="term" value="C:checkpoint clamp complex"/>
    <property type="evidence" value="ECO:0007669"/>
    <property type="project" value="InterPro"/>
</dbReference>
<dbReference type="OrthoDB" id="60092at2759"/>
<dbReference type="SUPFAM" id="SSF55979">
    <property type="entry name" value="DNA clamp"/>
    <property type="match status" value="1"/>
</dbReference>
<feature type="compositionally biased region" description="Polar residues" evidence="1">
    <location>
        <begin position="479"/>
        <end position="489"/>
    </location>
</feature>
<evidence type="ECO:0000313" key="3">
    <source>
        <dbReference type="Proteomes" id="UP000736335"/>
    </source>
</evidence>
<dbReference type="EMBL" id="WIUZ02000007">
    <property type="protein sequence ID" value="KAF9785299.1"/>
    <property type="molecule type" value="Genomic_DNA"/>
</dbReference>
<dbReference type="GO" id="GO:0006281">
    <property type="term" value="P:DNA repair"/>
    <property type="evidence" value="ECO:0007669"/>
    <property type="project" value="TreeGrafter"/>
</dbReference>
<keyword evidence="3" id="KW-1185">Reference proteome</keyword>
<dbReference type="PANTHER" id="PTHR15237">
    <property type="entry name" value="DNA REPAIR PROTEIN RAD9"/>
    <property type="match status" value="1"/>
</dbReference>
<evidence type="ECO:0000313" key="2">
    <source>
        <dbReference type="EMBL" id="KAF9785299.1"/>
    </source>
</evidence>
<protein>
    <submittedName>
        <fullName evidence="2">Rad9-domain-containing protein</fullName>
    </submittedName>
</protein>
<dbReference type="GO" id="GO:0031573">
    <property type="term" value="P:mitotic intra-S DNA damage checkpoint signaling"/>
    <property type="evidence" value="ECO:0007669"/>
    <property type="project" value="TreeGrafter"/>
</dbReference>
<dbReference type="GO" id="GO:0071479">
    <property type="term" value="P:cellular response to ionizing radiation"/>
    <property type="evidence" value="ECO:0007669"/>
    <property type="project" value="TreeGrafter"/>
</dbReference>
<dbReference type="AlphaFoldDB" id="A0A9P6HEY3"/>
<accession>A0A9P6HEY3</accession>
<comment type="caution">
    <text evidence="2">The sequence shown here is derived from an EMBL/GenBank/DDBJ whole genome shotgun (WGS) entry which is preliminary data.</text>
</comment>
<dbReference type="GO" id="GO:0000076">
    <property type="term" value="P:DNA replication checkpoint signaling"/>
    <property type="evidence" value="ECO:0007669"/>
    <property type="project" value="TreeGrafter"/>
</dbReference>
<dbReference type="PANTHER" id="PTHR15237:SF0">
    <property type="entry name" value="CELL CYCLE CHECKPOINT CONTROL PROTEIN"/>
    <property type="match status" value="1"/>
</dbReference>
<sequence>MQATLDSTSLRLSGSLAFTKGVTCLSKYGDEIYIFASAEYLILSATNTAETSYCRFQYSRMFFTRYNVGQRGSSRPSGSQESVVVSGQWLLAILKRGASDRAVERCELSIVDPEAGDTDEEEDSLESKLVVRMHCKHGVVKTHKLPLHTIESAHQFTDNPGEDESYVTIGPKMLKDIIEHFPSVRGNKGDPQLVWGFADSEVIIRSMETSLDTRGTAQLATELTLSPEEFDQYQIANVPASIAFQLKEFTATVTYADSMSLAILLRFTEPGRPIVIILETDDTESLFAISTTFDSVKIFPTPQSRRSTASATPQRASLKRVREDDSAEPGPTPGSSKSASPAVSHGARRKPVKVVQRQGIVTAHKPSPVVHSATNSQSVWDSRSMPPPPSMPQRSSLAIPPSPVKQEEEEDEGQQEEPLFLPSSQLTEQDVETVKNETANMTEEELAEILQFDDDELEEFRVPDHKNEDAEMEDVSEIAATQSDYSSGKTFRPLFED</sequence>
<dbReference type="Pfam" id="PF04139">
    <property type="entry name" value="Rad9"/>
    <property type="match status" value="1"/>
</dbReference>
<feature type="compositionally biased region" description="Polar residues" evidence="1">
    <location>
        <begin position="372"/>
        <end position="381"/>
    </location>
</feature>
<reference evidence="2" key="1">
    <citation type="journal article" date="2020" name="Nat. Commun.">
        <title>Large-scale genome sequencing of mycorrhizal fungi provides insights into the early evolution of symbiotic traits.</title>
        <authorList>
            <person name="Miyauchi S."/>
            <person name="Kiss E."/>
            <person name="Kuo A."/>
            <person name="Drula E."/>
            <person name="Kohler A."/>
            <person name="Sanchez-Garcia M."/>
            <person name="Morin E."/>
            <person name="Andreopoulos B."/>
            <person name="Barry K.W."/>
            <person name="Bonito G."/>
            <person name="Buee M."/>
            <person name="Carver A."/>
            <person name="Chen C."/>
            <person name="Cichocki N."/>
            <person name="Clum A."/>
            <person name="Culley D."/>
            <person name="Crous P.W."/>
            <person name="Fauchery L."/>
            <person name="Girlanda M."/>
            <person name="Hayes R.D."/>
            <person name="Keri Z."/>
            <person name="LaButti K."/>
            <person name="Lipzen A."/>
            <person name="Lombard V."/>
            <person name="Magnuson J."/>
            <person name="Maillard F."/>
            <person name="Murat C."/>
            <person name="Nolan M."/>
            <person name="Ohm R.A."/>
            <person name="Pangilinan J."/>
            <person name="Pereira M.F."/>
            <person name="Perotto S."/>
            <person name="Peter M."/>
            <person name="Pfister S."/>
            <person name="Riley R."/>
            <person name="Sitrit Y."/>
            <person name="Stielow J.B."/>
            <person name="Szollosi G."/>
            <person name="Zifcakova L."/>
            <person name="Stursova M."/>
            <person name="Spatafora J.W."/>
            <person name="Tedersoo L."/>
            <person name="Vaario L.M."/>
            <person name="Yamada A."/>
            <person name="Yan M."/>
            <person name="Wang P."/>
            <person name="Xu J."/>
            <person name="Bruns T."/>
            <person name="Baldrian P."/>
            <person name="Vilgalys R."/>
            <person name="Dunand C."/>
            <person name="Henrissat B."/>
            <person name="Grigoriev I.V."/>
            <person name="Hibbett D."/>
            <person name="Nagy L.G."/>
            <person name="Martin F.M."/>
        </authorList>
    </citation>
    <scope>NUCLEOTIDE SEQUENCE</scope>
    <source>
        <strain evidence="2">UH-Tt-Lm1</strain>
    </source>
</reference>
<gene>
    <name evidence="2" type="ORF">BJ322DRAFT_1193583</name>
</gene>
<feature type="region of interest" description="Disordered" evidence="1">
    <location>
        <begin position="464"/>
        <end position="497"/>
    </location>
</feature>
<name>A0A9P6HEY3_9AGAM</name>
<dbReference type="InterPro" id="IPR046938">
    <property type="entry name" value="DNA_clamp_sf"/>
</dbReference>
<organism evidence="2 3">
    <name type="scientific">Thelephora terrestris</name>
    <dbReference type="NCBI Taxonomy" id="56493"/>
    <lineage>
        <taxon>Eukaryota</taxon>
        <taxon>Fungi</taxon>
        <taxon>Dikarya</taxon>
        <taxon>Basidiomycota</taxon>
        <taxon>Agaricomycotina</taxon>
        <taxon>Agaricomycetes</taxon>
        <taxon>Thelephorales</taxon>
        <taxon>Thelephoraceae</taxon>
        <taxon>Thelephora</taxon>
    </lineage>
</organism>
<evidence type="ECO:0000256" key="1">
    <source>
        <dbReference type="SAM" id="MobiDB-lite"/>
    </source>
</evidence>